<evidence type="ECO:0000256" key="4">
    <source>
        <dbReference type="ARBA" id="ARBA00022840"/>
    </source>
</evidence>
<reference evidence="8" key="1">
    <citation type="submission" date="2020-10" db="EMBL/GenBank/DDBJ databases">
        <title>Taxonomic study of unclassified bacteria belonging to the class Ktedonobacteria.</title>
        <authorList>
            <person name="Yabe S."/>
            <person name="Wang C.M."/>
            <person name="Zheng Y."/>
            <person name="Sakai Y."/>
            <person name="Cavaletti L."/>
            <person name="Monciardini P."/>
            <person name="Donadio S."/>
        </authorList>
    </citation>
    <scope>NUCLEOTIDE SEQUENCE</scope>
    <source>
        <strain evidence="8">ID150040</strain>
    </source>
</reference>
<dbReference type="Pfam" id="PF19263">
    <property type="entry name" value="DUF5906"/>
    <property type="match status" value="1"/>
</dbReference>
<dbReference type="InterPro" id="IPR006500">
    <property type="entry name" value="Helicase_put_C_phage/plasmid"/>
</dbReference>
<dbReference type="InterPro" id="IPR036388">
    <property type="entry name" value="WH-like_DNA-bd_sf"/>
</dbReference>
<organism evidence="8 9">
    <name type="scientific">Reticulibacter mediterranei</name>
    <dbReference type="NCBI Taxonomy" id="2778369"/>
    <lineage>
        <taxon>Bacteria</taxon>
        <taxon>Bacillati</taxon>
        <taxon>Chloroflexota</taxon>
        <taxon>Ktedonobacteria</taxon>
        <taxon>Ktedonobacterales</taxon>
        <taxon>Reticulibacteraceae</taxon>
        <taxon>Reticulibacter</taxon>
    </lineage>
</organism>
<keyword evidence="9" id="KW-1185">Reference proteome</keyword>
<dbReference type="InterPro" id="IPR051620">
    <property type="entry name" value="ORF904-like_C"/>
</dbReference>
<dbReference type="PANTHER" id="PTHR35372:SF2">
    <property type="entry name" value="SF3 HELICASE DOMAIN-CONTAINING PROTEIN"/>
    <property type="match status" value="1"/>
</dbReference>
<evidence type="ECO:0000313" key="8">
    <source>
        <dbReference type="EMBL" id="GHO91006.1"/>
    </source>
</evidence>
<name>A0A8J3IIV3_9CHLR</name>
<dbReference type="EMBL" id="BNJK01000001">
    <property type="protein sequence ID" value="GHO91006.1"/>
    <property type="molecule type" value="Genomic_DNA"/>
</dbReference>
<dbReference type="InterPro" id="IPR045455">
    <property type="entry name" value="NrS-1_pol-like_helicase"/>
</dbReference>
<keyword evidence="4" id="KW-0067">ATP-binding</keyword>
<feature type="coiled-coil region" evidence="5">
    <location>
        <begin position="423"/>
        <end position="489"/>
    </location>
</feature>
<dbReference type="InterPro" id="IPR054468">
    <property type="entry name" value="NrSPol-like_HBD"/>
</dbReference>
<evidence type="ECO:0000259" key="7">
    <source>
        <dbReference type="PROSITE" id="PS51206"/>
    </source>
</evidence>
<keyword evidence="2" id="KW-0378">Hydrolase</keyword>
<dbReference type="Gene3D" id="1.10.10.10">
    <property type="entry name" value="Winged helix-like DNA-binding domain superfamily/Winged helix DNA-binding domain"/>
    <property type="match status" value="1"/>
</dbReference>
<dbReference type="SMART" id="SM00885">
    <property type="entry name" value="D5_N"/>
    <property type="match status" value="1"/>
</dbReference>
<comment type="caution">
    <text evidence="8">The sequence shown here is derived from an EMBL/GenBank/DDBJ whole genome shotgun (WGS) entry which is preliminary data.</text>
</comment>
<dbReference type="Pfam" id="PF22763">
    <property type="entry name" value="NrS1-1_pol-like_HBD"/>
    <property type="match status" value="1"/>
</dbReference>
<gene>
    <name evidence="8" type="ORF">KSF_010540</name>
</gene>
<feature type="compositionally biased region" description="Basic and acidic residues" evidence="6">
    <location>
        <begin position="909"/>
        <end position="919"/>
    </location>
</feature>
<evidence type="ECO:0000256" key="6">
    <source>
        <dbReference type="SAM" id="MobiDB-lite"/>
    </source>
</evidence>
<evidence type="ECO:0000256" key="3">
    <source>
        <dbReference type="ARBA" id="ARBA00022806"/>
    </source>
</evidence>
<dbReference type="InterPro" id="IPR027417">
    <property type="entry name" value="P-loop_NTPase"/>
</dbReference>
<proteinExistence type="predicted"/>
<evidence type="ECO:0000313" key="9">
    <source>
        <dbReference type="Proteomes" id="UP000597444"/>
    </source>
</evidence>
<evidence type="ECO:0000256" key="5">
    <source>
        <dbReference type="SAM" id="Coils"/>
    </source>
</evidence>
<sequence>MNTNASVELQSKKQWVVWRYQEREGKQTKVPFHALTHKGARSNDPDTWVTYEQARTTYEHSQASSTPYSGIGFMLADGITGIDLDHCVNEQGVIEEWASTIVKKLASYTEYSPSGTGLHIFVRGHVAKGLKRGIPQPYLPSHEKAAIEMYSNGRYFTVTEKHLTGTPTTIEERQSVLDSLYAEFGEREPVQQKPQLAHMPLLSSAPSLLGLSDQELLQKAETASNGDKFSALFFQGSIAGYPSHSEADQALCNMLAFWTGKDAIQMDRLFRQSALYREKWDANRGGATYGDITIERAIQQCRETYNPLRKQEQTVKEIDRVLHRVAGIQEKLGKNRQTPYKLAPRSIPVEKVLEYLDQIEYGDGLLFAEVFKGQICYDHTGKEWYLWQGHYWELDKTGKIRQLVSGVLGSIYLKAKAELHPQLIECEEQIKQLEKREKELREEGKKFSKEEEKQLEELGKRKSEIKGWMKNLEARADALRTSRRNMSVQLFIQSEMGVTSDMWDSNPWLLATLHGVIDLRTGEFRDGGPADYIRTVCPTEWTGLQISSPRFEQFLEQIFEDKQQERASLIAFLQRLLGYGMTGLSTEAIFPVFYGEEGRNGKDTLLSVLKDVLGPLVGAVSNDVFIAQDRNRTGGSATPHLCDLQGKRLVWGSETKQGDKLNVAQIKLLTGGGEISTRQLHGRQYTFKPSHKLLLMTNYKPHADARDKAFWERACLVEFGMRFVDIPKAKNERKKDSTLVSKLKEEHSGILAWLVRGCLDWQQHGLAIPEFIRVATEEYRNEEDTLGHFIDECCVEELNATIPASRLYETYLNWCKDNQLKPMSGRLFGDDMSKRHEKKRLKVGYVYQGIRVLAPGEEGVGLVYSRNEPYTTYEASPQASSHVINDVSGVGCVGLNQVFIKNTPSNSPFEEKSCQDHTHYTPSQPVTTNEPPSQADSDKVYGYYGSYTNPTSIDTPVDAEEEALQLYCMLRENQEFVQRGNILYREDYYTYDDYFKKLAHDLDSDDPNECDTALSELRRRKHELGL</sequence>
<dbReference type="GO" id="GO:0016787">
    <property type="term" value="F:hydrolase activity"/>
    <property type="evidence" value="ECO:0007669"/>
    <property type="project" value="UniProtKB-KW"/>
</dbReference>
<dbReference type="PANTHER" id="PTHR35372">
    <property type="entry name" value="ATP BINDING PROTEIN-RELATED"/>
    <property type="match status" value="1"/>
</dbReference>
<dbReference type="Proteomes" id="UP000597444">
    <property type="component" value="Unassembled WGS sequence"/>
</dbReference>
<dbReference type="GO" id="GO:0005524">
    <property type="term" value="F:ATP binding"/>
    <property type="evidence" value="ECO:0007669"/>
    <property type="project" value="UniProtKB-KW"/>
</dbReference>
<dbReference type="Pfam" id="PF08706">
    <property type="entry name" value="D5_N"/>
    <property type="match status" value="1"/>
</dbReference>
<dbReference type="PROSITE" id="PS51206">
    <property type="entry name" value="SF3_HELICASE_1"/>
    <property type="match status" value="1"/>
</dbReference>
<feature type="domain" description="SF3 helicase" evidence="7">
    <location>
        <begin position="568"/>
        <end position="739"/>
    </location>
</feature>
<dbReference type="SUPFAM" id="SSF52540">
    <property type="entry name" value="P-loop containing nucleoside triphosphate hydrolases"/>
    <property type="match status" value="1"/>
</dbReference>
<evidence type="ECO:0000256" key="1">
    <source>
        <dbReference type="ARBA" id="ARBA00022741"/>
    </source>
</evidence>
<keyword evidence="1" id="KW-0547">Nucleotide-binding</keyword>
<dbReference type="InterPro" id="IPR014818">
    <property type="entry name" value="Phage/plasmid_primase_P4_C"/>
</dbReference>
<protein>
    <recommendedName>
        <fullName evidence="7">SF3 helicase domain-containing protein</fullName>
    </recommendedName>
</protein>
<keyword evidence="3" id="KW-0347">Helicase</keyword>
<evidence type="ECO:0000256" key="2">
    <source>
        <dbReference type="ARBA" id="ARBA00022801"/>
    </source>
</evidence>
<dbReference type="InterPro" id="IPR014015">
    <property type="entry name" value="Helicase_SF3_DNA-vir"/>
</dbReference>
<feature type="compositionally biased region" description="Polar residues" evidence="6">
    <location>
        <begin position="920"/>
        <end position="935"/>
    </location>
</feature>
<dbReference type="NCBIfam" id="TIGR01613">
    <property type="entry name" value="primase_Cterm"/>
    <property type="match status" value="1"/>
</dbReference>
<dbReference type="Gene3D" id="3.40.50.300">
    <property type="entry name" value="P-loop containing nucleotide triphosphate hydrolases"/>
    <property type="match status" value="1"/>
</dbReference>
<dbReference type="GO" id="GO:0004386">
    <property type="term" value="F:helicase activity"/>
    <property type="evidence" value="ECO:0007669"/>
    <property type="project" value="UniProtKB-KW"/>
</dbReference>
<accession>A0A8J3IIV3</accession>
<keyword evidence="5" id="KW-0175">Coiled coil</keyword>
<dbReference type="InterPro" id="IPR004968">
    <property type="entry name" value="DNA_primase/NTPase_C"/>
</dbReference>
<dbReference type="Pfam" id="PF03288">
    <property type="entry name" value="Pox_D5"/>
    <property type="match status" value="1"/>
</dbReference>
<dbReference type="AlphaFoldDB" id="A0A8J3IIV3"/>
<feature type="region of interest" description="Disordered" evidence="6">
    <location>
        <begin position="907"/>
        <end position="941"/>
    </location>
</feature>